<keyword evidence="3" id="KW-1185">Reference proteome</keyword>
<dbReference type="InterPro" id="IPR038144">
    <property type="entry name" value="IPI"/>
</dbReference>
<organism evidence="2 3">
    <name type="scientific">Shewanella surugensis</name>
    <dbReference type="NCBI Taxonomy" id="212020"/>
    <lineage>
        <taxon>Bacteria</taxon>
        <taxon>Pseudomonadati</taxon>
        <taxon>Pseudomonadota</taxon>
        <taxon>Gammaproteobacteria</taxon>
        <taxon>Alteromonadales</taxon>
        <taxon>Shewanellaceae</taxon>
        <taxon>Shewanella</taxon>
    </lineage>
</organism>
<evidence type="ECO:0000313" key="3">
    <source>
        <dbReference type="Proteomes" id="UP001203423"/>
    </source>
</evidence>
<reference evidence="2 3" key="1">
    <citation type="submission" date="2022-01" db="EMBL/GenBank/DDBJ databases">
        <title>Whole genome-based taxonomy of the Shewanellaceae.</title>
        <authorList>
            <person name="Martin-Rodriguez A.J."/>
        </authorList>
    </citation>
    <scope>NUCLEOTIDE SEQUENCE [LARGE SCALE GENOMIC DNA]</scope>
    <source>
        <strain evidence="2 3">DSM 17177</strain>
    </source>
</reference>
<dbReference type="PROSITE" id="PS51257">
    <property type="entry name" value="PROKAR_LIPOPROTEIN"/>
    <property type="match status" value="1"/>
</dbReference>
<protein>
    <recommendedName>
        <fullName evidence="1">Intracellular proteinase inhibitor BsuPI domain-containing protein</fullName>
    </recommendedName>
</protein>
<evidence type="ECO:0000313" key="2">
    <source>
        <dbReference type="EMBL" id="MCL1125134.1"/>
    </source>
</evidence>
<sequence>MAKIGWAILCSLSIFGCAPSISEPASQGGVTVSQPDVGNKLALPMSEKKQSLLTGELILPPHIGKNTALTVVLTVSNPQSYGVPLLFSSGKSGDLLIYNDKGQKIWTWSEQMMFTQALREKVLGAGESIKVRFAVPAKLISELWGSDYTLQATFAGKATESKGQVMNKVTQRLSLKD</sequence>
<gene>
    <name evidence="2" type="ORF">L2764_11770</name>
</gene>
<name>A0ABT0LBP5_9GAMM</name>
<dbReference type="InterPro" id="IPR020481">
    <property type="entry name" value="Intracell_prot_inh_BsuPI"/>
</dbReference>
<evidence type="ECO:0000259" key="1">
    <source>
        <dbReference type="Pfam" id="PF12690"/>
    </source>
</evidence>
<dbReference type="EMBL" id="JAKIKS010000040">
    <property type="protein sequence ID" value="MCL1125134.1"/>
    <property type="molecule type" value="Genomic_DNA"/>
</dbReference>
<dbReference type="Proteomes" id="UP001203423">
    <property type="component" value="Unassembled WGS sequence"/>
</dbReference>
<proteinExistence type="predicted"/>
<dbReference type="Pfam" id="PF12690">
    <property type="entry name" value="BsuPI"/>
    <property type="match status" value="1"/>
</dbReference>
<feature type="domain" description="Intracellular proteinase inhibitor BsuPI" evidence="1">
    <location>
        <begin position="66"/>
        <end position="158"/>
    </location>
</feature>
<comment type="caution">
    <text evidence="2">The sequence shown here is derived from an EMBL/GenBank/DDBJ whole genome shotgun (WGS) entry which is preliminary data.</text>
</comment>
<dbReference type="Gene3D" id="2.60.40.2360">
    <property type="entry name" value="Intracellular proteinase inhibitor BsuPI"/>
    <property type="match status" value="1"/>
</dbReference>
<dbReference type="RefSeq" id="WP_248940422.1">
    <property type="nucleotide sequence ID" value="NZ_JAKIKS010000040.1"/>
</dbReference>
<accession>A0ABT0LBP5</accession>